<proteinExistence type="predicted"/>
<feature type="region of interest" description="Disordered" evidence="1">
    <location>
        <begin position="1"/>
        <end position="54"/>
    </location>
</feature>
<evidence type="ECO:0000256" key="1">
    <source>
        <dbReference type="SAM" id="MobiDB-lite"/>
    </source>
</evidence>
<reference evidence="2 3" key="1">
    <citation type="submission" date="2023-09" db="EMBL/GenBank/DDBJ databases">
        <title>Pangenome analysis of Batrachochytrium dendrobatidis and related Chytrids.</title>
        <authorList>
            <person name="Yacoub M.N."/>
            <person name="Stajich J.E."/>
            <person name="James T.Y."/>
        </authorList>
    </citation>
    <scope>NUCLEOTIDE SEQUENCE [LARGE SCALE GENOMIC DNA]</scope>
    <source>
        <strain evidence="2 3">JEL0888</strain>
    </source>
</reference>
<sequence length="98" mass="10643">MSKPARDRYFAPPQAPPQAPPPPRPATPPLSAVSSPTLSELELGESAASPRRQVMRSVSVLRSQHRAMLKDSLQAAHDAWLRASIDLALDRPISVSVR</sequence>
<comment type="caution">
    <text evidence="2">The sequence shown here is derived from an EMBL/GenBank/DDBJ whole genome shotgun (WGS) entry which is preliminary data.</text>
</comment>
<name>A0ABR4N516_9FUNG</name>
<accession>A0ABR4N516</accession>
<organism evidence="2 3">
    <name type="scientific">Polyrhizophydium stewartii</name>
    <dbReference type="NCBI Taxonomy" id="2732419"/>
    <lineage>
        <taxon>Eukaryota</taxon>
        <taxon>Fungi</taxon>
        <taxon>Fungi incertae sedis</taxon>
        <taxon>Chytridiomycota</taxon>
        <taxon>Chytridiomycota incertae sedis</taxon>
        <taxon>Chytridiomycetes</taxon>
        <taxon>Rhizophydiales</taxon>
        <taxon>Rhizophydiales incertae sedis</taxon>
        <taxon>Polyrhizophydium</taxon>
    </lineage>
</organism>
<dbReference type="Proteomes" id="UP001527925">
    <property type="component" value="Unassembled WGS sequence"/>
</dbReference>
<keyword evidence="3" id="KW-1185">Reference proteome</keyword>
<dbReference type="EMBL" id="JADGIZ020000032">
    <property type="protein sequence ID" value="KAL2914610.1"/>
    <property type="molecule type" value="Genomic_DNA"/>
</dbReference>
<evidence type="ECO:0000313" key="3">
    <source>
        <dbReference type="Proteomes" id="UP001527925"/>
    </source>
</evidence>
<protein>
    <submittedName>
        <fullName evidence="2">Uncharacterized protein</fullName>
    </submittedName>
</protein>
<evidence type="ECO:0000313" key="2">
    <source>
        <dbReference type="EMBL" id="KAL2914610.1"/>
    </source>
</evidence>
<gene>
    <name evidence="2" type="ORF">HK105_205962</name>
</gene>
<feature type="compositionally biased region" description="Pro residues" evidence="1">
    <location>
        <begin position="13"/>
        <end position="28"/>
    </location>
</feature>